<dbReference type="Proteomes" id="UP000198556">
    <property type="component" value="Unassembled WGS sequence"/>
</dbReference>
<keyword evidence="8" id="KW-1185">Reference proteome</keyword>
<evidence type="ECO:0000256" key="3">
    <source>
        <dbReference type="ARBA" id="ARBA00023136"/>
    </source>
</evidence>
<gene>
    <name evidence="7" type="ORF">SAMN05421767_10545</name>
</gene>
<dbReference type="GO" id="GO:0005886">
    <property type="term" value="C:plasma membrane"/>
    <property type="evidence" value="ECO:0007669"/>
    <property type="project" value="UniProtKB-SubCell"/>
</dbReference>
<dbReference type="InterPro" id="IPR005311">
    <property type="entry name" value="PBP_dimer"/>
</dbReference>
<name>A0A1H9ICY1_9LACT</name>
<evidence type="ECO:0000256" key="1">
    <source>
        <dbReference type="ARBA" id="ARBA00004162"/>
    </source>
</evidence>
<dbReference type="GO" id="GO:0071555">
    <property type="term" value="P:cell wall organization"/>
    <property type="evidence" value="ECO:0007669"/>
    <property type="project" value="TreeGrafter"/>
</dbReference>
<sequence>MMKNSSKQPIERVRNRKIASLSLFGIAVFLFLIFSIRFYVVMINGESNGHNLNTEVAQQTKKTKLLTANRGNIFDMDGKPIAVDATSYSLYAVLTDKWSQEHKEQDHVTDINMTAEKLAKHINLSAEDIKKILMQKDVDQVEFGNAGSNLSVQTKQAIDAEKLPGIKFNQSPSRFYPNGIFASHLIGYTDVDTKVDEGIETKVLVGRMGIEAMYDKELSGEDGLMEYLADGKGYPIYGSERVVKEPVSGNNIYLTLDKRLQTYLETLVTEVNQEFDPVSMGAMLVEAKTGNIIAATQRPTFNATTKEGIDNMWNNLLLDEAYEPGSTLKVLTLAAAINEGVFDPNEKFKSGSIKIYDDVVSDYNKVGWGDITYLEGIAHSSNVAFVNLVQKIGIQKWKEYLEDFGFAKSTDSGFKNEVAGINPYESYLQQLSTGFGQGITVTAFQMMQAFTAVANQGEMMKLRFVDRIEKPDGEVVKEIKETKLAHPISPETAKKTLEYLTAATEMAGSTGHNLMIKGEKIATKTGTAELINPETGKYYAFGNNYIYSVVGFTPDSDSEYIFYIFIKQPQNNPRGLPGSKILEHVFNPFMKRVLDSEKLNNKE</sequence>
<dbReference type="Pfam" id="PF03717">
    <property type="entry name" value="PBP_dimer"/>
    <property type="match status" value="1"/>
</dbReference>
<dbReference type="InterPro" id="IPR036138">
    <property type="entry name" value="PBP_dimer_sf"/>
</dbReference>
<accession>A0A1H9ICY1</accession>
<proteinExistence type="inferred from homology"/>
<comment type="similarity">
    <text evidence="2">Belongs to the transpeptidase family.</text>
</comment>
<dbReference type="SUPFAM" id="SSF56601">
    <property type="entry name" value="beta-lactamase/transpeptidase-like"/>
    <property type="match status" value="1"/>
</dbReference>
<dbReference type="STRING" id="137733.SAMN05421767_10545"/>
<evidence type="ECO:0000259" key="6">
    <source>
        <dbReference type="Pfam" id="PF03717"/>
    </source>
</evidence>
<dbReference type="PANTHER" id="PTHR30627:SF26">
    <property type="entry name" value="PENICILLIN-BINDING PROTEIN 2B"/>
    <property type="match status" value="1"/>
</dbReference>
<keyword evidence="4" id="KW-1133">Transmembrane helix</keyword>
<evidence type="ECO:0000313" key="7">
    <source>
        <dbReference type="EMBL" id="SEQ72404.1"/>
    </source>
</evidence>
<dbReference type="InterPro" id="IPR050515">
    <property type="entry name" value="Beta-lactam/transpept"/>
</dbReference>
<keyword evidence="3 4" id="KW-0472">Membrane</keyword>
<reference evidence="7 8" key="1">
    <citation type="submission" date="2016-10" db="EMBL/GenBank/DDBJ databases">
        <authorList>
            <person name="de Groot N.N."/>
        </authorList>
    </citation>
    <scope>NUCLEOTIDE SEQUENCE [LARGE SCALE GENOMIC DNA]</scope>
    <source>
        <strain evidence="7 8">DSM 15827</strain>
    </source>
</reference>
<keyword evidence="4" id="KW-0812">Transmembrane</keyword>
<protein>
    <submittedName>
        <fullName evidence="7">Penicillin-binding protein 2B</fullName>
    </submittedName>
</protein>
<feature type="domain" description="Penicillin-binding protein dimerisation" evidence="6">
    <location>
        <begin position="67"/>
        <end position="236"/>
    </location>
</feature>
<dbReference type="InterPro" id="IPR012338">
    <property type="entry name" value="Beta-lactam/transpept-like"/>
</dbReference>
<dbReference type="Gene3D" id="2.20.70.70">
    <property type="match status" value="1"/>
</dbReference>
<dbReference type="InterPro" id="IPR001460">
    <property type="entry name" value="PCN-bd_Tpept"/>
</dbReference>
<evidence type="ECO:0000256" key="2">
    <source>
        <dbReference type="ARBA" id="ARBA00007171"/>
    </source>
</evidence>
<dbReference type="EMBL" id="FOGF01000005">
    <property type="protein sequence ID" value="SEQ72404.1"/>
    <property type="molecule type" value="Genomic_DNA"/>
</dbReference>
<dbReference type="GO" id="GO:0008658">
    <property type="term" value="F:penicillin binding"/>
    <property type="evidence" value="ECO:0007669"/>
    <property type="project" value="InterPro"/>
</dbReference>
<feature type="transmembrane region" description="Helical" evidence="4">
    <location>
        <begin position="21"/>
        <end position="40"/>
    </location>
</feature>
<organism evidence="7 8">
    <name type="scientific">Granulicatella balaenopterae</name>
    <dbReference type="NCBI Taxonomy" id="137733"/>
    <lineage>
        <taxon>Bacteria</taxon>
        <taxon>Bacillati</taxon>
        <taxon>Bacillota</taxon>
        <taxon>Bacilli</taxon>
        <taxon>Lactobacillales</taxon>
        <taxon>Carnobacteriaceae</taxon>
        <taxon>Granulicatella</taxon>
    </lineage>
</organism>
<dbReference type="Gene3D" id="3.30.70.2110">
    <property type="match status" value="1"/>
</dbReference>
<dbReference type="Pfam" id="PF00905">
    <property type="entry name" value="Transpeptidase"/>
    <property type="match status" value="1"/>
</dbReference>
<dbReference type="Gene3D" id="3.40.710.10">
    <property type="entry name" value="DD-peptidase/beta-lactamase superfamily"/>
    <property type="match status" value="1"/>
</dbReference>
<evidence type="ECO:0000313" key="8">
    <source>
        <dbReference type="Proteomes" id="UP000198556"/>
    </source>
</evidence>
<dbReference type="SUPFAM" id="SSF56519">
    <property type="entry name" value="Penicillin binding protein dimerisation domain"/>
    <property type="match status" value="1"/>
</dbReference>
<feature type="domain" description="Penicillin-binding protein transpeptidase" evidence="5">
    <location>
        <begin position="280"/>
        <end position="590"/>
    </location>
</feature>
<dbReference type="PANTHER" id="PTHR30627">
    <property type="entry name" value="PEPTIDOGLYCAN D,D-TRANSPEPTIDASE"/>
    <property type="match status" value="1"/>
</dbReference>
<dbReference type="OrthoDB" id="9804124at2"/>
<evidence type="ECO:0000259" key="5">
    <source>
        <dbReference type="Pfam" id="PF00905"/>
    </source>
</evidence>
<dbReference type="Gene3D" id="3.90.1310.10">
    <property type="entry name" value="Penicillin-binding protein 2a (Domain 2)"/>
    <property type="match status" value="1"/>
</dbReference>
<evidence type="ECO:0000256" key="4">
    <source>
        <dbReference type="SAM" id="Phobius"/>
    </source>
</evidence>
<comment type="subcellular location">
    <subcellularLocation>
        <location evidence="1">Cell membrane</location>
        <topology evidence="1">Single-pass membrane protein</topology>
    </subcellularLocation>
</comment>
<dbReference type="AlphaFoldDB" id="A0A1H9ICY1"/>